<sequence length="107" mass="12427">MFYLLARPAAGTRNLRIDLLLGRLLGIAPELPRPARYYYKHDDGDPSAACTITILTTALALQPTRGREDRTKRVPDRLPRLLEHYLRIYYYNRTSRSRILKHHLAPT</sequence>
<proteinExistence type="predicted"/>
<evidence type="ECO:0000313" key="1">
    <source>
        <dbReference type="EMBL" id="ERN04026.1"/>
    </source>
</evidence>
<keyword evidence="2" id="KW-1185">Reference proteome</keyword>
<reference evidence="2" key="1">
    <citation type="journal article" date="2013" name="Science">
        <title>The Amborella genome and the evolution of flowering plants.</title>
        <authorList>
            <consortium name="Amborella Genome Project"/>
        </authorList>
    </citation>
    <scope>NUCLEOTIDE SEQUENCE [LARGE SCALE GENOMIC DNA]</scope>
</reference>
<dbReference type="HOGENOM" id="CLU_2213494_0_0_1"/>
<organism evidence="1 2">
    <name type="scientific">Amborella trichopoda</name>
    <dbReference type="NCBI Taxonomy" id="13333"/>
    <lineage>
        <taxon>Eukaryota</taxon>
        <taxon>Viridiplantae</taxon>
        <taxon>Streptophyta</taxon>
        <taxon>Embryophyta</taxon>
        <taxon>Tracheophyta</taxon>
        <taxon>Spermatophyta</taxon>
        <taxon>Magnoliopsida</taxon>
        <taxon>Amborellales</taxon>
        <taxon>Amborellaceae</taxon>
        <taxon>Amborella</taxon>
    </lineage>
</organism>
<dbReference type="EMBL" id="KI394313">
    <property type="protein sequence ID" value="ERN04026.1"/>
    <property type="molecule type" value="Genomic_DNA"/>
</dbReference>
<dbReference type="Gramene" id="ERN04026">
    <property type="protein sequence ID" value="ERN04026"/>
    <property type="gene ID" value="AMTR_s00079p00175520"/>
</dbReference>
<gene>
    <name evidence="1" type="ORF">AMTR_s00079p00175520</name>
</gene>
<dbReference type="Proteomes" id="UP000017836">
    <property type="component" value="Unassembled WGS sequence"/>
</dbReference>
<protein>
    <submittedName>
        <fullName evidence="1">Uncharacterized protein</fullName>
    </submittedName>
</protein>
<name>W1P8U6_AMBTC</name>
<accession>W1P8U6</accession>
<dbReference type="AlphaFoldDB" id="W1P8U6"/>
<evidence type="ECO:0000313" key="2">
    <source>
        <dbReference type="Proteomes" id="UP000017836"/>
    </source>
</evidence>